<evidence type="ECO:0000313" key="4">
    <source>
        <dbReference type="Proteomes" id="UP000494165"/>
    </source>
</evidence>
<dbReference type="GO" id="GO:0031902">
    <property type="term" value="C:late endosome membrane"/>
    <property type="evidence" value="ECO:0007669"/>
    <property type="project" value="TreeGrafter"/>
</dbReference>
<keyword evidence="1" id="KW-0812">Transmembrane</keyword>
<dbReference type="PANTHER" id="PTHR34009">
    <property type="entry name" value="PROTEIN STAR"/>
    <property type="match status" value="1"/>
</dbReference>
<dbReference type="InterPro" id="IPR006342">
    <property type="entry name" value="FkbM_mtfrase"/>
</dbReference>
<keyword evidence="4" id="KW-1185">Reference proteome</keyword>
<dbReference type="Pfam" id="PF05050">
    <property type="entry name" value="Methyltransf_21"/>
    <property type="match status" value="1"/>
</dbReference>
<sequence length="342" mass="38872">MQVSWSLLGRRRVRQGRFLVLVACSVAVIFLVVTRGMLKQDFLPDKECFKHFTLTETVVHGSYAKWLSVFGGLFLPQNTLVQDVFNTWYNYPKKQVDQLNAAEVHGDEGWLLDLIRDRFLVSPAAAEAAYCLESPEVQDPSMGQSEKIIRLLRNKTNGFFVECGGLDGETRSNTLYFERFLGWKGLVVEADPLNFMKMLPRRRKVWLSPTCLSLSSHPTLVSFEQKENQGLISNLPAGTSKEGFVDVQCLPLWSLLLSLNQSTIDYFSLDVEGSELPVLKTIPFDKLDIKTLSVEFIHGKDGKQALREFMEAKGYVVDSEVTDPNWLANDYIFVKKELQQTK</sequence>
<keyword evidence="1" id="KW-1133">Transmembrane helix</keyword>
<dbReference type="Proteomes" id="UP000494165">
    <property type="component" value="Unassembled WGS sequence"/>
</dbReference>
<keyword evidence="1" id="KW-0472">Membrane</keyword>
<evidence type="ECO:0000259" key="2">
    <source>
        <dbReference type="Pfam" id="PF05050"/>
    </source>
</evidence>
<accession>A0A8S1D3R3</accession>
<gene>
    <name evidence="3" type="ORF">CLODIP_2_CD12826</name>
</gene>
<evidence type="ECO:0000256" key="1">
    <source>
        <dbReference type="SAM" id="Phobius"/>
    </source>
</evidence>
<name>A0A8S1D3R3_9INSE</name>
<proteinExistence type="predicted"/>
<dbReference type="OrthoDB" id="6357215at2759"/>
<comment type="caution">
    <text evidence="3">The sequence shown here is derived from an EMBL/GenBank/DDBJ whole genome shotgun (WGS) entry which is preliminary data.</text>
</comment>
<dbReference type="PANTHER" id="PTHR34009:SF2">
    <property type="entry name" value="PROTEIN STAR"/>
    <property type="match status" value="1"/>
</dbReference>
<dbReference type="Gene3D" id="3.40.50.150">
    <property type="entry name" value="Vaccinia Virus protein VP39"/>
    <property type="match status" value="1"/>
</dbReference>
<dbReference type="GO" id="GO:0006888">
    <property type="term" value="P:endoplasmic reticulum to Golgi vesicle-mediated transport"/>
    <property type="evidence" value="ECO:0007669"/>
    <property type="project" value="TreeGrafter"/>
</dbReference>
<dbReference type="InterPro" id="IPR053202">
    <property type="entry name" value="EGF_Rcpt_Signaling_Reg"/>
</dbReference>
<dbReference type="GO" id="GO:0005794">
    <property type="term" value="C:Golgi apparatus"/>
    <property type="evidence" value="ECO:0007669"/>
    <property type="project" value="TreeGrafter"/>
</dbReference>
<dbReference type="GO" id="GO:0016197">
    <property type="term" value="P:endosomal transport"/>
    <property type="evidence" value="ECO:0007669"/>
    <property type="project" value="TreeGrafter"/>
</dbReference>
<dbReference type="SUPFAM" id="SSF53335">
    <property type="entry name" value="S-adenosyl-L-methionine-dependent methyltransferases"/>
    <property type="match status" value="1"/>
</dbReference>
<dbReference type="GO" id="GO:0005886">
    <property type="term" value="C:plasma membrane"/>
    <property type="evidence" value="ECO:0007669"/>
    <property type="project" value="TreeGrafter"/>
</dbReference>
<feature type="domain" description="Methyltransferase FkbM" evidence="2">
    <location>
        <begin position="162"/>
        <end position="316"/>
    </location>
</feature>
<dbReference type="InterPro" id="IPR029063">
    <property type="entry name" value="SAM-dependent_MTases_sf"/>
</dbReference>
<dbReference type="GO" id="GO:0005789">
    <property type="term" value="C:endoplasmic reticulum membrane"/>
    <property type="evidence" value="ECO:0007669"/>
    <property type="project" value="TreeGrafter"/>
</dbReference>
<organism evidence="3 4">
    <name type="scientific">Cloeon dipterum</name>
    <dbReference type="NCBI Taxonomy" id="197152"/>
    <lineage>
        <taxon>Eukaryota</taxon>
        <taxon>Metazoa</taxon>
        <taxon>Ecdysozoa</taxon>
        <taxon>Arthropoda</taxon>
        <taxon>Hexapoda</taxon>
        <taxon>Insecta</taxon>
        <taxon>Pterygota</taxon>
        <taxon>Palaeoptera</taxon>
        <taxon>Ephemeroptera</taxon>
        <taxon>Pisciforma</taxon>
        <taxon>Baetidae</taxon>
        <taxon>Cloeon</taxon>
    </lineage>
</organism>
<evidence type="ECO:0000313" key="3">
    <source>
        <dbReference type="EMBL" id="CAB3372476.1"/>
    </source>
</evidence>
<dbReference type="EMBL" id="CADEPI010000073">
    <property type="protein sequence ID" value="CAB3372476.1"/>
    <property type="molecule type" value="Genomic_DNA"/>
</dbReference>
<reference evidence="3 4" key="1">
    <citation type="submission" date="2020-04" db="EMBL/GenBank/DDBJ databases">
        <authorList>
            <person name="Alioto T."/>
            <person name="Alioto T."/>
            <person name="Gomez Garrido J."/>
        </authorList>
    </citation>
    <scope>NUCLEOTIDE SEQUENCE [LARGE SCALE GENOMIC DNA]</scope>
</reference>
<dbReference type="AlphaFoldDB" id="A0A8S1D3R3"/>
<protein>
    <recommendedName>
        <fullName evidence="2">Methyltransferase FkbM domain-containing protein</fullName>
    </recommendedName>
</protein>
<feature type="transmembrane region" description="Helical" evidence="1">
    <location>
        <begin position="18"/>
        <end position="38"/>
    </location>
</feature>